<evidence type="ECO:0000256" key="3">
    <source>
        <dbReference type="ARBA" id="ARBA00012756"/>
    </source>
</evidence>
<evidence type="ECO:0000259" key="7">
    <source>
        <dbReference type="Pfam" id="PF02449"/>
    </source>
</evidence>
<evidence type="ECO:0000313" key="9">
    <source>
        <dbReference type="EMBL" id="MFC4135966.1"/>
    </source>
</evidence>
<evidence type="ECO:0000256" key="6">
    <source>
        <dbReference type="PIRNR" id="PIRNR001084"/>
    </source>
</evidence>
<comment type="caution">
    <text evidence="9">The sequence shown here is derived from an EMBL/GenBank/DDBJ whole genome shotgun (WGS) entry which is preliminary data.</text>
</comment>
<dbReference type="InterPro" id="IPR003476">
    <property type="entry name" value="Glyco_hydro_42"/>
</dbReference>
<proteinExistence type="inferred from homology"/>
<dbReference type="PANTHER" id="PTHR36447">
    <property type="entry name" value="BETA-GALACTOSIDASE GANA"/>
    <property type="match status" value="1"/>
</dbReference>
<sequence length="643" mass="70753">MTARFPARPAGIAYGGDYNPEQWPREVQLEDVELMREAGVTMVSVAIFAWALLEPEEGRYEFGWLDEIVDRLHANGIAVDLATPTAATPAWFVQAYPDSLPVTREGVRVGFGGREHSCPSSPDYRAATARLATAMAEHYRDHPALVLWHVHNEYGAPLGECYCPASVRAFRTWLRARYGNLDALNDAWGTIFWSQRYTDWEQIDAPRHNHTAVNPAQRLDFARFTSDEHLACYTLQRDILHQITPDVPVTTNFMTTNCKSMDLWKWAREVDVVSNNHYLNAEEPDNHLVLSMSADLARSVGGGRPWIIMEHSTSAVNWQPRNIAKGPGELRRNSLTHVARGADGVMFFQWRASRFGAEKFHSAMVPQGGTGTQVWRDVVALGGELSALSAVRGEPVPAEVAVVWDFESYWALELDWRPSVDLAFRERVDAYYAELWREHVTVDFVHPESDLTAYKVVVAPSLYLLGEAGAKNLHAYVHGGGTLVVSYFSGIVDEHDTVPVGPYPGALRDTLGLWVEEFHPLRAGERVALDGGGDGRIWSEHVHLAGASQVRAFASGPDAGRPAVTRNAVGDGHAWYVATAPSDLRDLLGSVLDAAGVDVPVGLPDTLEVVVRGSQRFLVNHGSAEATAYGVTVPAGEIVVVPA</sequence>
<dbReference type="Gene3D" id="3.20.20.80">
    <property type="entry name" value="Glycosidases"/>
    <property type="match status" value="1"/>
</dbReference>
<dbReference type="SUPFAM" id="SSF52317">
    <property type="entry name" value="Class I glutamine amidotransferase-like"/>
    <property type="match status" value="1"/>
</dbReference>
<keyword evidence="4 6" id="KW-0378">Hydrolase</keyword>
<dbReference type="PANTHER" id="PTHR36447:SF1">
    <property type="entry name" value="BETA-GALACTOSIDASE GANA"/>
    <property type="match status" value="1"/>
</dbReference>
<dbReference type="Gene3D" id="3.40.50.880">
    <property type="match status" value="1"/>
</dbReference>
<dbReference type="PIRSF" id="PIRSF001084">
    <property type="entry name" value="B-galactosidase"/>
    <property type="match status" value="1"/>
</dbReference>
<dbReference type="CDD" id="cd03143">
    <property type="entry name" value="A4_beta-galactosidase_middle_domain"/>
    <property type="match status" value="1"/>
</dbReference>
<dbReference type="RefSeq" id="WP_253762549.1">
    <property type="nucleotide sequence ID" value="NZ_JAMZDZ010000001.1"/>
</dbReference>
<dbReference type="EC" id="3.2.1.23" evidence="3 6"/>
<dbReference type="SUPFAM" id="SSF51445">
    <property type="entry name" value="(Trans)glycosidases"/>
    <property type="match status" value="1"/>
</dbReference>
<accession>A0ABV8M027</accession>
<organism evidence="9 10">
    <name type="scientific">Hamadaea flava</name>
    <dbReference type="NCBI Taxonomy" id="1742688"/>
    <lineage>
        <taxon>Bacteria</taxon>
        <taxon>Bacillati</taxon>
        <taxon>Actinomycetota</taxon>
        <taxon>Actinomycetes</taxon>
        <taxon>Micromonosporales</taxon>
        <taxon>Micromonosporaceae</taxon>
        <taxon>Hamadaea</taxon>
    </lineage>
</organism>
<feature type="domain" description="Glycoside hydrolase family 42 N-terminal" evidence="7">
    <location>
        <begin position="17"/>
        <end position="387"/>
    </location>
</feature>
<dbReference type="EMBL" id="JBHSAY010000028">
    <property type="protein sequence ID" value="MFC4135966.1"/>
    <property type="molecule type" value="Genomic_DNA"/>
</dbReference>
<protein>
    <recommendedName>
        <fullName evidence="3 6">Beta-galactosidase</fullName>
        <shortName evidence="6">Beta-gal</shortName>
        <ecNumber evidence="3 6">3.2.1.23</ecNumber>
    </recommendedName>
</protein>
<comment type="similarity">
    <text evidence="2 6">Belongs to the glycosyl hydrolase 42 family.</text>
</comment>
<name>A0ABV8M027_9ACTN</name>
<dbReference type="InterPro" id="IPR013529">
    <property type="entry name" value="Glyco_hydro_42_N"/>
</dbReference>
<dbReference type="InterPro" id="IPR017853">
    <property type="entry name" value="GH"/>
</dbReference>
<evidence type="ECO:0000259" key="8">
    <source>
        <dbReference type="Pfam" id="PF08532"/>
    </source>
</evidence>
<feature type="domain" description="Beta-galactosidase trimerisation" evidence="8">
    <location>
        <begin position="398"/>
        <end position="597"/>
    </location>
</feature>
<keyword evidence="10" id="KW-1185">Reference proteome</keyword>
<evidence type="ECO:0000256" key="4">
    <source>
        <dbReference type="ARBA" id="ARBA00022801"/>
    </source>
</evidence>
<dbReference type="Pfam" id="PF08532">
    <property type="entry name" value="Glyco_hydro_42M"/>
    <property type="match status" value="1"/>
</dbReference>
<evidence type="ECO:0000256" key="2">
    <source>
        <dbReference type="ARBA" id="ARBA00005940"/>
    </source>
</evidence>
<evidence type="ECO:0000313" key="10">
    <source>
        <dbReference type="Proteomes" id="UP001595816"/>
    </source>
</evidence>
<dbReference type="InterPro" id="IPR013738">
    <property type="entry name" value="Beta_galactosidase_Trimer"/>
</dbReference>
<reference evidence="10" key="1">
    <citation type="journal article" date="2019" name="Int. J. Syst. Evol. Microbiol.">
        <title>The Global Catalogue of Microorganisms (GCM) 10K type strain sequencing project: providing services to taxonomists for standard genome sequencing and annotation.</title>
        <authorList>
            <consortium name="The Broad Institute Genomics Platform"/>
            <consortium name="The Broad Institute Genome Sequencing Center for Infectious Disease"/>
            <person name="Wu L."/>
            <person name="Ma J."/>
        </authorList>
    </citation>
    <scope>NUCLEOTIDE SEQUENCE [LARGE SCALE GENOMIC DNA]</scope>
    <source>
        <strain evidence="10">CGMCC 4.7289</strain>
    </source>
</reference>
<gene>
    <name evidence="9" type="ORF">ACFOZ4_35630</name>
</gene>
<evidence type="ECO:0000256" key="5">
    <source>
        <dbReference type="ARBA" id="ARBA00023295"/>
    </source>
</evidence>
<dbReference type="Proteomes" id="UP001595816">
    <property type="component" value="Unassembled WGS sequence"/>
</dbReference>
<dbReference type="InterPro" id="IPR029062">
    <property type="entry name" value="Class_I_gatase-like"/>
</dbReference>
<dbReference type="Pfam" id="PF02449">
    <property type="entry name" value="Glyco_hydro_42"/>
    <property type="match status" value="1"/>
</dbReference>
<evidence type="ECO:0000256" key="1">
    <source>
        <dbReference type="ARBA" id="ARBA00001412"/>
    </source>
</evidence>
<comment type="catalytic activity">
    <reaction evidence="1 6">
        <text>Hydrolysis of terminal non-reducing beta-D-galactose residues in beta-D-galactosides.</text>
        <dbReference type="EC" id="3.2.1.23"/>
    </reaction>
</comment>
<keyword evidence="5 6" id="KW-0326">Glycosidase</keyword>